<reference evidence="2 3" key="1">
    <citation type="submission" date="2021-03" db="EMBL/GenBank/DDBJ databases">
        <title>Antimicrobial resistance genes in bacteria isolated from Japanese honey, and their potential for conferring macrolide and lincosamide resistance in the American foulbrood pathogen Paenibacillus larvae.</title>
        <authorList>
            <person name="Okamoto M."/>
            <person name="Kumagai M."/>
            <person name="Kanamori H."/>
            <person name="Takamatsu D."/>
        </authorList>
    </citation>
    <scope>NUCLEOTIDE SEQUENCE [LARGE SCALE GENOMIC DNA]</scope>
    <source>
        <strain evidence="2 3">J34TS1</strain>
    </source>
</reference>
<feature type="domain" description="DUF1854" evidence="1">
    <location>
        <begin position="56"/>
        <end position="180"/>
    </location>
</feature>
<dbReference type="Pfam" id="PF08909">
    <property type="entry name" value="DUF1854"/>
    <property type="match status" value="1"/>
</dbReference>
<gene>
    <name evidence="2" type="ORF">J34TS1_33160</name>
</gene>
<dbReference type="RefSeq" id="WP_212979184.1">
    <property type="nucleotide sequence ID" value="NZ_AP025343.1"/>
</dbReference>
<proteinExistence type="predicted"/>
<keyword evidence="3" id="KW-1185">Reference proteome</keyword>
<dbReference type="InterPro" id="IPR015005">
    <property type="entry name" value="DUF1854"/>
</dbReference>
<sequence>MNNHETSVATGSRDGGDSAGLAEAARIRYLSPADAIFTRTKGHMLNVRIGDEEYPGVYIHCSFPHTNNRIYLSVRTVDNEEIGMIRSLDDFPAESQQLLEEEVRLRYFAPEITKVLLVKEEFGYFYWEAETTSGLCRFTVRGGAGNVKLMNASRLLIVDVDGNRFVIPCLDRLSDKEYKMVEVCM</sequence>
<organism evidence="2 3">
    <name type="scientific">Paenibacillus azoreducens</name>
    <dbReference type="NCBI Taxonomy" id="116718"/>
    <lineage>
        <taxon>Bacteria</taxon>
        <taxon>Bacillati</taxon>
        <taxon>Bacillota</taxon>
        <taxon>Bacilli</taxon>
        <taxon>Bacillales</taxon>
        <taxon>Paenibacillaceae</taxon>
        <taxon>Paenibacillus</taxon>
    </lineage>
</organism>
<evidence type="ECO:0000259" key="1">
    <source>
        <dbReference type="Pfam" id="PF08909"/>
    </source>
</evidence>
<protein>
    <recommendedName>
        <fullName evidence="1">DUF1854 domain-containing protein</fullName>
    </recommendedName>
</protein>
<evidence type="ECO:0000313" key="2">
    <source>
        <dbReference type="EMBL" id="GIO48551.1"/>
    </source>
</evidence>
<dbReference type="EMBL" id="BORT01000014">
    <property type="protein sequence ID" value="GIO48551.1"/>
    <property type="molecule type" value="Genomic_DNA"/>
</dbReference>
<dbReference type="AlphaFoldDB" id="A0A920CPD9"/>
<accession>A0A920CPD9</accession>
<comment type="caution">
    <text evidence="2">The sequence shown here is derived from an EMBL/GenBank/DDBJ whole genome shotgun (WGS) entry which is preliminary data.</text>
</comment>
<evidence type="ECO:0000313" key="3">
    <source>
        <dbReference type="Proteomes" id="UP000682811"/>
    </source>
</evidence>
<dbReference type="Proteomes" id="UP000682811">
    <property type="component" value="Unassembled WGS sequence"/>
</dbReference>
<name>A0A920CPD9_9BACL</name>